<evidence type="ECO:0000313" key="2">
    <source>
        <dbReference type="EMBL" id="OLP88252.1"/>
    </source>
</evidence>
<organism evidence="2 3">
    <name type="scientific">Symbiodinium microadriaticum</name>
    <name type="common">Dinoflagellate</name>
    <name type="synonym">Zooxanthella microadriatica</name>
    <dbReference type="NCBI Taxonomy" id="2951"/>
    <lineage>
        <taxon>Eukaryota</taxon>
        <taxon>Sar</taxon>
        <taxon>Alveolata</taxon>
        <taxon>Dinophyceae</taxon>
        <taxon>Suessiales</taxon>
        <taxon>Symbiodiniaceae</taxon>
        <taxon>Symbiodinium</taxon>
    </lineage>
</organism>
<dbReference type="GO" id="GO:0016020">
    <property type="term" value="C:membrane"/>
    <property type="evidence" value="ECO:0007669"/>
    <property type="project" value="GOC"/>
</dbReference>
<reference evidence="2 3" key="1">
    <citation type="submission" date="2016-02" db="EMBL/GenBank/DDBJ databases">
        <title>Genome analysis of coral dinoflagellate symbionts highlights evolutionary adaptations to a symbiotic lifestyle.</title>
        <authorList>
            <person name="Aranda M."/>
            <person name="Li Y."/>
            <person name="Liew Y.J."/>
            <person name="Baumgarten S."/>
            <person name="Simakov O."/>
            <person name="Wilson M."/>
            <person name="Piel J."/>
            <person name="Ashoor H."/>
            <person name="Bougouffa S."/>
            <person name="Bajic V.B."/>
            <person name="Ryu T."/>
            <person name="Ravasi T."/>
            <person name="Bayer T."/>
            <person name="Micklem G."/>
            <person name="Kim H."/>
            <person name="Bhak J."/>
            <person name="Lajeunesse T.C."/>
            <person name="Voolstra C.R."/>
        </authorList>
    </citation>
    <scope>NUCLEOTIDE SEQUENCE [LARGE SCALE GENOMIC DNA]</scope>
    <source>
        <strain evidence="2 3">CCMP2467</strain>
    </source>
</reference>
<evidence type="ECO:0000313" key="3">
    <source>
        <dbReference type="Proteomes" id="UP000186817"/>
    </source>
</evidence>
<proteinExistence type="predicted"/>
<keyword evidence="3" id="KW-1185">Reference proteome</keyword>
<dbReference type="GO" id="GO:0051999">
    <property type="term" value="P:mannosyl-inositol phosphorylceramide biosynthetic process"/>
    <property type="evidence" value="ECO:0007669"/>
    <property type="project" value="TreeGrafter"/>
</dbReference>
<dbReference type="PANTHER" id="PTHR32385:SF15">
    <property type="entry name" value="INOSITOL PHOSPHOCERAMIDE MANNOSYLTRANSFERASE 1"/>
    <property type="match status" value="1"/>
</dbReference>
<evidence type="ECO:0000256" key="1">
    <source>
        <dbReference type="ARBA" id="ARBA00022679"/>
    </source>
</evidence>
<dbReference type="SUPFAM" id="SSF53448">
    <property type="entry name" value="Nucleotide-diphospho-sugar transferases"/>
    <property type="match status" value="1"/>
</dbReference>
<name>A0A1Q9CZA1_SYMMI</name>
<protein>
    <submittedName>
        <fullName evidence="2">Inositol phosphoceramide mannosyltransferase 3</fullName>
    </submittedName>
</protein>
<dbReference type="GO" id="GO:0000030">
    <property type="term" value="F:mannosyltransferase activity"/>
    <property type="evidence" value="ECO:0007669"/>
    <property type="project" value="TreeGrafter"/>
</dbReference>
<dbReference type="AlphaFoldDB" id="A0A1Q9CZA1"/>
<dbReference type="Gene3D" id="3.90.550.20">
    <property type="match status" value="1"/>
</dbReference>
<comment type="caution">
    <text evidence="2">The sequence shown here is derived from an EMBL/GenBank/DDBJ whole genome shotgun (WGS) entry which is preliminary data.</text>
</comment>
<dbReference type="OrthoDB" id="409543at2759"/>
<dbReference type="InterPro" id="IPR029044">
    <property type="entry name" value="Nucleotide-diphossugar_trans"/>
</dbReference>
<dbReference type="InterPro" id="IPR051706">
    <property type="entry name" value="Glycosyltransferase_domain"/>
</dbReference>
<dbReference type="EMBL" id="LSRX01000823">
    <property type="protein sequence ID" value="OLP88252.1"/>
    <property type="molecule type" value="Genomic_DNA"/>
</dbReference>
<dbReference type="PANTHER" id="PTHR32385">
    <property type="entry name" value="MANNOSYL PHOSPHORYLINOSITOL CERAMIDE SYNTHASE"/>
    <property type="match status" value="1"/>
</dbReference>
<dbReference type="Pfam" id="PF04488">
    <property type="entry name" value="Gly_transf_sug"/>
    <property type="match status" value="1"/>
</dbReference>
<accession>A0A1Q9CZA1</accession>
<sequence>MARLAPTSLSVALGRPGIGQVAAPLLRLVPSLPVTAQVLGDRSCSPARVLLAASAVWAGARRTSCSKRCSIAPFHKLLLQPWPSGARIQMGFQAHLWLLVTVYGLKSLAATSACTTESCEEDDAALVQTAKLRKGDGHQGIYRDPSKCNIFTLWEKDEEGKDVALMPRLVLETWRRHTRGLCNDPVLVSDENVRELVPDLPEEYFRLPYSAAKSDFLRYGMLYHHGGIFIDFDMVAMEDMDEVVGMAHTLDLLSYSPHDEKCNDFSSNFLGGRRGSPFFKKVWEEQKSALTKHCEPADRRRQKVCCFEDPKLQCHIPWGGLGERLSHKVFLRERPTSAFCFTGPESFTPNYFAYALEWTPLLQDAQAVFREKNIPAPLDRKVYHLFNALMHWKTYSCGSLFKEGTLIGRIMNKTFAVGRGNQTSVEASSTDFLKAHPEFVEAGSSYFTGVATPCVTGRPSFAVCCAADRLDLGTPTLATPSDDSWDLL</sequence>
<gene>
    <name evidence="2" type="ORF">AK812_SmicGene30438</name>
</gene>
<keyword evidence="1 2" id="KW-0808">Transferase</keyword>
<dbReference type="Proteomes" id="UP000186817">
    <property type="component" value="Unassembled WGS sequence"/>
</dbReference>
<keyword evidence="2" id="KW-0328">Glycosyltransferase</keyword>
<dbReference type="InterPro" id="IPR007577">
    <property type="entry name" value="GlycoTrfase_DXD_sugar-bd_CS"/>
</dbReference>